<evidence type="ECO:0000256" key="5">
    <source>
        <dbReference type="ARBA" id="ARBA00022741"/>
    </source>
</evidence>
<keyword evidence="6 7" id="KW-0067">ATP-binding</keyword>
<dbReference type="GO" id="GO:0008764">
    <property type="term" value="F:UDP-N-acetylmuramoylalanine-D-glutamate ligase activity"/>
    <property type="evidence" value="ECO:0007669"/>
    <property type="project" value="UniProtKB-UniRule"/>
</dbReference>
<dbReference type="InterPro" id="IPR004101">
    <property type="entry name" value="Mur_ligase_C"/>
</dbReference>
<feature type="binding site" evidence="7">
    <location>
        <begin position="115"/>
        <end position="121"/>
    </location>
    <ligand>
        <name>ATP</name>
        <dbReference type="ChEBI" id="CHEBI:30616"/>
    </ligand>
</feature>
<sequence length="440" mass="47970">MEIADKNIVVVGLGMSGFAVARFLKKRGASIIVTDKAEEDKLEAYAPVLREMGVKMELGQHRIDTFEKSDIIVVSPGVPRNILPIKRAALKGIPILGEIELAYRFIREPVVAVTGTNGKTTTTTLLGDMLKNSGQRVFVGGNIGNPLIDYVDKGEKAEIIVAEVSSFQLDTIDTFRPKVGVVLNITEDHLDRYSDFAAYARAKARIFENQKESDVAVFNGLDPFIGSICKNIKSKKLLFYNQMVDDAEINTSFKSLDFSCINLPGKHNLENAYSASLAALSIGGSSEGIQSALSNFKGLSHRLEYVVTINEIGFFNDSKATNVNAVAKALETFSKPIILIMGGRDKGSNFQTLRDSVRRRVKKLIVLGEAKEDILFVLGDITSTKRASSMEDAVLSAYHAASPGDVVLLSPACASFDMYTSYAQRGEDFCMAVGKLNLVE</sequence>
<dbReference type="SUPFAM" id="SSF53244">
    <property type="entry name" value="MurD-like peptide ligases, peptide-binding domain"/>
    <property type="match status" value="1"/>
</dbReference>
<dbReference type="AlphaFoldDB" id="A0A8J6TB48"/>
<accession>A0A8J6TB48</accession>
<organism evidence="11 12">
    <name type="scientific">Candidatus Desulfaltia bathyphila</name>
    <dbReference type="NCBI Taxonomy" id="2841697"/>
    <lineage>
        <taxon>Bacteria</taxon>
        <taxon>Pseudomonadati</taxon>
        <taxon>Thermodesulfobacteriota</taxon>
        <taxon>Desulfobacteria</taxon>
        <taxon>Desulfobacterales</taxon>
        <taxon>Desulfobacterales incertae sedis</taxon>
        <taxon>Candidatus Desulfaltia</taxon>
    </lineage>
</organism>
<keyword evidence="7 8" id="KW-0961">Cell wall biogenesis/degradation</keyword>
<dbReference type="Pfam" id="PF08245">
    <property type="entry name" value="Mur_ligase_M"/>
    <property type="match status" value="1"/>
</dbReference>
<keyword evidence="4 7" id="KW-0436">Ligase</keyword>
<evidence type="ECO:0000313" key="12">
    <source>
        <dbReference type="Proteomes" id="UP000603545"/>
    </source>
</evidence>
<keyword evidence="5 7" id="KW-0547">Nucleotide-binding</keyword>
<dbReference type="HAMAP" id="MF_00639">
    <property type="entry name" value="MurD"/>
    <property type="match status" value="1"/>
</dbReference>
<evidence type="ECO:0000256" key="6">
    <source>
        <dbReference type="ARBA" id="ARBA00022840"/>
    </source>
</evidence>
<dbReference type="SUPFAM" id="SSF53623">
    <property type="entry name" value="MurD-like peptide ligases, catalytic domain"/>
    <property type="match status" value="1"/>
</dbReference>
<dbReference type="InterPro" id="IPR036565">
    <property type="entry name" value="Mur-like_cat_sf"/>
</dbReference>
<dbReference type="Gene3D" id="3.40.1190.10">
    <property type="entry name" value="Mur-like, catalytic domain"/>
    <property type="match status" value="1"/>
</dbReference>
<comment type="pathway">
    <text evidence="2 7 8">Cell wall biogenesis; peptidoglycan biosynthesis.</text>
</comment>
<feature type="domain" description="Mur ligase central" evidence="10">
    <location>
        <begin position="113"/>
        <end position="278"/>
    </location>
</feature>
<dbReference type="GO" id="GO:0051301">
    <property type="term" value="P:cell division"/>
    <property type="evidence" value="ECO:0007669"/>
    <property type="project" value="UniProtKB-KW"/>
</dbReference>
<dbReference type="EC" id="6.3.2.9" evidence="7 8"/>
<protein>
    <recommendedName>
        <fullName evidence="7 8">UDP-N-acetylmuramoylalanine--D-glutamate ligase</fullName>
        <ecNumber evidence="7 8">6.3.2.9</ecNumber>
    </recommendedName>
    <alternativeName>
        <fullName evidence="7">D-glutamic acid-adding enzyme</fullName>
    </alternativeName>
    <alternativeName>
        <fullName evidence="7">UDP-N-acetylmuramoyl-L-alanyl-D-glutamate synthetase</fullName>
    </alternativeName>
</protein>
<keyword evidence="7 8" id="KW-0573">Peptidoglycan synthesis</keyword>
<evidence type="ECO:0000259" key="10">
    <source>
        <dbReference type="Pfam" id="PF08245"/>
    </source>
</evidence>
<dbReference type="PANTHER" id="PTHR43692">
    <property type="entry name" value="UDP-N-ACETYLMURAMOYLALANINE--D-GLUTAMATE LIGASE"/>
    <property type="match status" value="1"/>
</dbReference>
<evidence type="ECO:0000259" key="9">
    <source>
        <dbReference type="Pfam" id="PF02875"/>
    </source>
</evidence>
<reference evidence="11 12" key="1">
    <citation type="submission" date="2020-08" db="EMBL/GenBank/DDBJ databases">
        <title>Bridging the membrane lipid divide: bacteria of the FCB group superphylum have the potential to synthesize archaeal ether lipids.</title>
        <authorList>
            <person name="Villanueva L."/>
            <person name="Von Meijenfeldt F.A.B."/>
            <person name="Westbye A.B."/>
            <person name="Yadav S."/>
            <person name="Hopmans E.C."/>
            <person name="Dutilh B.E."/>
            <person name="Sinninghe Damste J.S."/>
        </authorList>
    </citation>
    <scope>NUCLEOTIDE SEQUENCE [LARGE SCALE GENOMIC DNA]</scope>
    <source>
        <strain evidence="11">NIOZ-UU82</strain>
    </source>
</reference>
<dbReference type="SUPFAM" id="SSF51984">
    <property type="entry name" value="MurCD N-terminal domain"/>
    <property type="match status" value="1"/>
</dbReference>
<name>A0A8J6TB48_9BACT</name>
<evidence type="ECO:0000256" key="7">
    <source>
        <dbReference type="HAMAP-Rule" id="MF_00639"/>
    </source>
</evidence>
<dbReference type="GO" id="GO:0005524">
    <property type="term" value="F:ATP binding"/>
    <property type="evidence" value="ECO:0007669"/>
    <property type="project" value="UniProtKB-UniRule"/>
</dbReference>
<comment type="function">
    <text evidence="7 8">Cell wall formation. Catalyzes the addition of glutamate to the nucleotide precursor UDP-N-acetylmuramoyl-L-alanine (UMA).</text>
</comment>
<dbReference type="NCBIfam" id="TIGR01087">
    <property type="entry name" value="murD"/>
    <property type="match status" value="1"/>
</dbReference>
<evidence type="ECO:0000256" key="4">
    <source>
        <dbReference type="ARBA" id="ARBA00022598"/>
    </source>
</evidence>
<dbReference type="EMBL" id="JACNLL010000017">
    <property type="protein sequence ID" value="MBC8198660.1"/>
    <property type="molecule type" value="Genomic_DNA"/>
</dbReference>
<gene>
    <name evidence="7 11" type="primary">murD</name>
    <name evidence="11" type="ORF">H8E80_01240</name>
</gene>
<proteinExistence type="inferred from homology"/>
<evidence type="ECO:0000313" key="11">
    <source>
        <dbReference type="EMBL" id="MBC8198660.1"/>
    </source>
</evidence>
<comment type="similarity">
    <text evidence="7">Belongs to the MurCDEF family.</text>
</comment>
<dbReference type="GO" id="GO:0005737">
    <property type="term" value="C:cytoplasm"/>
    <property type="evidence" value="ECO:0007669"/>
    <property type="project" value="UniProtKB-SubCell"/>
</dbReference>
<keyword evidence="7 8" id="KW-0131">Cell cycle</keyword>
<dbReference type="GO" id="GO:0009252">
    <property type="term" value="P:peptidoglycan biosynthetic process"/>
    <property type="evidence" value="ECO:0007669"/>
    <property type="project" value="UniProtKB-UniRule"/>
</dbReference>
<evidence type="ECO:0000256" key="2">
    <source>
        <dbReference type="ARBA" id="ARBA00004752"/>
    </source>
</evidence>
<keyword evidence="3 7" id="KW-0963">Cytoplasm</keyword>
<dbReference type="InterPro" id="IPR036615">
    <property type="entry name" value="Mur_ligase_C_dom_sf"/>
</dbReference>
<comment type="catalytic activity">
    <reaction evidence="7 8">
        <text>UDP-N-acetyl-alpha-D-muramoyl-L-alanine + D-glutamate + ATP = UDP-N-acetyl-alpha-D-muramoyl-L-alanyl-D-glutamate + ADP + phosphate + H(+)</text>
        <dbReference type="Rhea" id="RHEA:16429"/>
        <dbReference type="ChEBI" id="CHEBI:15378"/>
        <dbReference type="ChEBI" id="CHEBI:29986"/>
        <dbReference type="ChEBI" id="CHEBI:30616"/>
        <dbReference type="ChEBI" id="CHEBI:43474"/>
        <dbReference type="ChEBI" id="CHEBI:83898"/>
        <dbReference type="ChEBI" id="CHEBI:83900"/>
        <dbReference type="ChEBI" id="CHEBI:456216"/>
        <dbReference type="EC" id="6.3.2.9"/>
    </reaction>
</comment>
<dbReference type="Pfam" id="PF21799">
    <property type="entry name" value="MurD-like_N"/>
    <property type="match status" value="1"/>
</dbReference>
<dbReference type="InterPro" id="IPR013221">
    <property type="entry name" value="Mur_ligase_cen"/>
</dbReference>
<evidence type="ECO:0000256" key="3">
    <source>
        <dbReference type="ARBA" id="ARBA00022490"/>
    </source>
</evidence>
<dbReference type="Gene3D" id="3.40.50.720">
    <property type="entry name" value="NAD(P)-binding Rossmann-like Domain"/>
    <property type="match status" value="1"/>
</dbReference>
<evidence type="ECO:0000256" key="1">
    <source>
        <dbReference type="ARBA" id="ARBA00004496"/>
    </source>
</evidence>
<feature type="domain" description="Mur ligase C-terminal" evidence="9">
    <location>
        <begin position="301"/>
        <end position="413"/>
    </location>
</feature>
<dbReference type="GO" id="GO:0008360">
    <property type="term" value="P:regulation of cell shape"/>
    <property type="evidence" value="ECO:0007669"/>
    <property type="project" value="UniProtKB-KW"/>
</dbReference>
<comment type="subcellular location">
    <subcellularLocation>
        <location evidence="1 7 8">Cytoplasm</location>
    </subcellularLocation>
</comment>
<dbReference type="PANTHER" id="PTHR43692:SF1">
    <property type="entry name" value="UDP-N-ACETYLMURAMOYLALANINE--D-GLUTAMATE LIGASE"/>
    <property type="match status" value="1"/>
</dbReference>
<comment type="caution">
    <text evidence="11">The sequence shown here is derived from an EMBL/GenBank/DDBJ whole genome shotgun (WGS) entry which is preliminary data.</text>
</comment>
<dbReference type="Pfam" id="PF02875">
    <property type="entry name" value="Mur_ligase_C"/>
    <property type="match status" value="1"/>
</dbReference>
<keyword evidence="7 8" id="KW-0133">Cell shape</keyword>
<dbReference type="Gene3D" id="3.90.190.20">
    <property type="entry name" value="Mur ligase, C-terminal domain"/>
    <property type="match status" value="1"/>
</dbReference>
<dbReference type="Proteomes" id="UP000603545">
    <property type="component" value="Unassembled WGS sequence"/>
</dbReference>
<dbReference type="GO" id="GO:0071555">
    <property type="term" value="P:cell wall organization"/>
    <property type="evidence" value="ECO:0007669"/>
    <property type="project" value="UniProtKB-KW"/>
</dbReference>
<dbReference type="InterPro" id="IPR005762">
    <property type="entry name" value="MurD"/>
</dbReference>
<keyword evidence="7 8" id="KW-0132">Cell division</keyword>
<dbReference type="UniPathway" id="UPA00219"/>
<evidence type="ECO:0000256" key="8">
    <source>
        <dbReference type="RuleBase" id="RU003664"/>
    </source>
</evidence>